<keyword evidence="5 7" id="KW-0472">Membrane</keyword>
<dbReference type="CDD" id="cd13124">
    <property type="entry name" value="MATE_SpoVB_like"/>
    <property type="match status" value="1"/>
</dbReference>
<sequence>MFSISKQDVEANVQAAQQPQEAQGSNKSSDEGKKSSKGESFLKGTFILTIAGFVVKVIGSLNWIFVSRILGGEGIGLYQMAFPIYFFAMTVSQAGVPVAISIITAERVALKDIYGAKRVFRISMGLMLVTGLLFSVLTYFAADWLIEWHFIRDARAYLSMVVLAPTVFFVTLLAASRGYLQGWQRMTPTAVSQIVEQIFRVITMILLAQLFLPWGLEYASAGASLGAFAGAVTGLIVLVYYHWKLDRDIERDYGHDIKPLPGTEHEPVLKIMRRIFMLSLPVSAASIMLPVVSNLDLMIVPQRLEVAGYSVNEATELFGYLTGMAVPLVNLSCIITASMAMSIVPAISEARALRDMKRVYNQTAASVRISNFVCFPAFVIVFVLATPISSLIYNAPGAGPAVMISAFSIVLLGLHQVSTGILQGLGHPTIPMVNMILAAAAKVILNWELTALPWLGIMGAAWATAADMGVAAIINLFFIYKFIGYRMEIPQLLKTLFAAAVMAVAVYFFYDWTMAWWNIGAISTFGAVFFGCFVYIATMLLVGGLLEDDLARMPMIGRIGIRILRRIGVFKS</sequence>
<dbReference type="EMBL" id="ABWK02000020">
    <property type="protein sequence ID" value="EEX68240.1"/>
    <property type="molecule type" value="Genomic_DNA"/>
</dbReference>
<dbReference type="STRING" id="500635.MITSMUL_05243"/>
<dbReference type="InterPro" id="IPR050833">
    <property type="entry name" value="Poly_Biosynth_Transport"/>
</dbReference>
<dbReference type="PATRIC" id="fig|500635.8.peg.1891"/>
<feature type="transmembrane region" description="Helical" evidence="7">
    <location>
        <begin position="154"/>
        <end position="176"/>
    </location>
</feature>
<feature type="transmembrane region" description="Helical" evidence="7">
    <location>
        <begin position="197"/>
        <end position="216"/>
    </location>
</feature>
<organism evidence="8 9">
    <name type="scientific">Mitsuokella multacida DSM 20544</name>
    <dbReference type="NCBI Taxonomy" id="500635"/>
    <lineage>
        <taxon>Bacteria</taxon>
        <taxon>Bacillati</taxon>
        <taxon>Bacillota</taxon>
        <taxon>Negativicutes</taxon>
        <taxon>Selenomonadales</taxon>
        <taxon>Selenomonadaceae</taxon>
        <taxon>Mitsuokella</taxon>
    </lineage>
</organism>
<feature type="transmembrane region" description="Helical" evidence="7">
    <location>
        <begin position="451"/>
        <end position="480"/>
    </location>
</feature>
<feature type="transmembrane region" description="Helical" evidence="7">
    <location>
        <begin position="41"/>
        <end position="64"/>
    </location>
</feature>
<feature type="transmembrane region" description="Helical" evidence="7">
    <location>
        <begin position="275"/>
        <end position="297"/>
    </location>
</feature>
<evidence type="ECO:0000256" key="3">
    <source>
        <dbReference type="ARBA" id="ARBA00022692"/>
    </source>
</evidence>
<keyword evidence="4 7" id="KW-1133">Transmembrane helix</keyword>
<dbReference type="Pfam" id="PF01943">
    <property type="entry name" value="Polysacc_synt"/>
    <property type="match status" value="1"/>
</dbReference>
<reference evidence="8" key="1">
    <citation type="submission" date="2009-09" db="EMBL/GenBank/DDBJ databases">
        <authorList>
            <person name="Weinstock G."/>
            <person name="Sodergren E."/>
            <person name="Clifton S."/>
            <person name="Fulton L."/>
            <person name="Fulton B."/>
            <person name="Courtney L."/>
            <person name="Fronick C."/>
            <person name="Harrison M."/>
            <person name="Strong C."/>
            <person name="Farmer C."/>
            <person name="Delahaunty K."/>
            <person name="Markovic C."/>
            <person name="Hall O."/>
            <person name="Minx P."/>
            <person name="Tomlinson C."/>
            <person name="Mitreva M."/>
            <person name="Nelson J."/>
            <person name="Hou S."/>
            <person name="Wollam A."/>
            <person name="Pepin K.H."/>
            <person name="Johnson M."/>
            <person name="Bhonagiri V."/>
            <person name="Nash W.E."/>
            <person name="Warren W."/>
            <person name="Chinwalla A."/>
            <person name="Mardis E.R."/>
            <person name="Wilson R.K."/>
        </authorList>
    </citation>
    <scope>NUCLEOTIDE SEQUENCE [LARGE SCALE GENOMIC DNA]</scope>
    <source>
        <strain evidence="8">DSM 20544</strain>
    </source>
</reference>
<evidence type="ECO:0000256" key="6">
    <source>
        <dbReference type="SAM" id="MobiDB-lite"/>
    </source>
</evidence>
<comment type="caution">
    <text evidence="8">The sequence shown here is derived from an EMBL/GenBank/DDBJ whole genome shotgun (WGS) entry which is preliminary data.</text>
</comment>
<evidence type="ECO:0000256" key="4">
    <source>
        <dbReference type="ARBA" id="ARBA00022989"/>
    </source>
</evidence>
<feature type="transmembrane region" description="Helical" evidence="7">
    <location>
        <begin position="391"/>
        <end position="413"/>
    </location>
</feature>
<dbReference type="Proteomes" id="UP000003671">
    <property type="component" value="Unassembled WGS sequence"/>
</dbReference>
<comment type="subcellular location">
    <subcellularLocation>
        <location evidence="1">Cell membrane</location>
        <topology evidence="1">Multi-pass membrane protein</topology>
    </subcellularLocation>
</comment>
<feature type="region of interest" description="Disordered" evidence="6">
    <location>
        <begin position="1"/>
        <end position="37"/>
    </location>
</feature>
<proteinExistence type="predicted"/>
<feature type="compositionally biased region" description="Basic and acidic residues" evidence="6">
    <location>
        <begin position="28"/>
        <end position="37"/>
    </location>
</feature>
<feature type="transmembrane region" description="Helical" evidence="7">
    <location>
        <begin position="84"/>
        <end position="103"/>
    </location>
</feature>
<protein>
    <submittedName>
        <fullName evidence="8">Stage V sporulation protein B</fullName>
    </submittedName>
</protein>
<dbReference type="PANTHER" id="PTHR30250:SF21">
    <property type="entry name" value="LIPID II FLIPPASE MURJ"/>
    <property type="match status" value="1"/>
</dbReference>
<feature type="transmembrane region" description="Helical" evidence="7">
    <location>
        <begin position="492"/>
        <end position="510"/>
    </location>
</feature>
<dbReference type="InterPro" id="IPR002797">
    <property type="entry name" value="Polysacc_synth"/>
</dbReference>
<name>C9KPT5_9FIRM</name>
<keyword evidence="3 7" id="KW-0812">Transmembrane</keyword>
<feature type="transmembrane region" description="Helical" evidence="7">
    <location>
        <begin position="365"/>
        <end position="385"/>
    </location>
</feature>
<feature type="compositionally biased region" description="Polar residues" evidence="6">
    <location>
        <begin position="14"/>
        <end position="23"/>
    </location>
</feature>
<evidence type="ECO:0000256" key="2">
    <source>
        <dbReference type="ARBA" id="ARBA00022475"/>
    </source>
</evidence>
<evidence type="ECO:0000313" key="9">
    <source>
        <dbReference type="Proteomes" id="UP000003671"/>
    </source>
</evidence>
<dbReference type="InterPro" id="IPR024923">
    <property type="entry name" value="PG_synth_SpoVB"/>
</dbReference>
<accession>C9KPT5</accession>
<evidence type="ECO:0000313" key="8">
    <source>
        <dbReference type="EMBL" id="EEX68240.1"/>
    </source>
</evidence>
<dbReference type="PANTHER" id="PTHR30250">
    <property type="entry name" value="PST FAMILY PREDICTED COLANIC ACID TRANSPORTER"/>
    <property type="match status" value="1"/>
</dbReference>
<feature type="transmembrane region" description="Helical" evidence="7">
    <location>
        <begin position="124"/>
        <end position="142"/>
    </location>
</feature>
<dbReference type="HOGENOM" id="CLU_022017_2_1_9"/>
<evidence type="ECO:0000256" key="5">
    <source>
        <dbReference type="ARBA" id="ARBA00023136"/>
    </source>
</evidence>
<dbReference type="AlphaFoldDB" id="C9KPT5"/>
<gene>
    <name evidence="8" type="ORF">MITSMUL_05243</name>
</gene>
<evidence type="ECO:0000256" key="7">
    <source>
        <dbReference type="SAM" id="Phobius"/>
    </source>
</evidence>
<feature type="transmembrane region" description="Helical" evidence="7">
    <location>
        <begin position="317"/>
        <end position="344"/>
    </location>
</feature>
<dbReference type="PIRSF" id="PIRSF038958">
    <property type="entry name" value="PG_synth_SpoVB"/>
    <property type="match status" value="1"/>
</dbReference>
<dbReference type="GO" id="GO:0005886">
    <property type="term" value="C:plasma membrane"/>
    <property type="evidence" value="ECO:0007669"/>
    <property type="project" value="UniProtKB-SubCell"/>
</dbReference>
<keyword evidence="9" id="KW-1185">Reference proteome</keyword>
<feature type="transmembrane region" description="Helical" evidence="7">
    <location>
        <begin position="222"/>
        <end position="241"/>
    </location>
</feature>
<feature type="transmembrane region" description="Helical" evidence="7">
    <location>
        <begin position="516"/>
        <end position="546"/>
    </location>
</feature>
<keyword evidence="2" id="KW-1003">Cell membrane</keyword>
<feature type="transmembrane region" description="Helical" evidence="7">
    <location>
        <begin position="425"/>
        <end position="445"/>
    </location>
</feature>
<dbReference type="eggNOG" id="COG2244">
    <property type="taxonomic scope" value="Bacteria"/>
</dbReference>
<evidence type="ECO:0000256" key="1">
    <source>
        <dbReference type="ARBA" id="ARBA00004651"/>
    </source>
</evidence>